<organism evidence="1 2">
    <name type="scientific">Haemonchus placei</name>
    <name type="common">Barber's pole worm</name>
    <dbReference type="NCBI Taxonomy" id="6290"/>
    <lineage>
        <taxon>Eukaryota</taxon>
        <taxon>Metazoa</taxon>
        <taxon>Ecdysozoa</taxon>
        <taxon>Nematoda</taxon>
        <taxon>Chromadorea</taxon>
        <taxon>Rhabditida</taxon>
        <taxon>Rhabditina</taxon>
        <taxon>Rhabditomorpha</taxon>
        <taxon>Strongyloidea</taxon>
        <taxon>Trichostrongylidae</taxon>
        <taxon>Haemonchus</taxon>
    </lineage>
</organism>
<evidence type="ECO:0000313" key="2">
    <source>
        <dbReference type="Proteomes" id="UP000268014"/>
    </source>
</evidence>
<dbReference type="AlphaFoldDB" id="A0A3P7U8Z6"/>
<reference evidence="1 2" key="1">
    <citation type="submission" date="2018-11" db="EMBL/GenBank/DDBJ databases">
        <authorList>
            <consortium name="Pathogen Informatics"/>
        </authorList>
    </citation>
    <scope>NUCLEOTIDE SEQUENCE [LARGE SCALE GENOMIC DNA]</scope>
    <source>
        <strain evidence="1 2">MHpl1</strain>
    </source>
</reference>
<dbReference type="EMBL" id="UZAF01006933">
    <property type="protein sequence ID" value="VDO16993.1"/>
    <property type="molecule type" value="Genomic_DNA"/>
</dbReference>
<keyword evidence="2" id="KW-1185">Reference proteome</keyword>
<gene>
    <name evidence="1" type="ORF">HPLM_LOCUS2811</name>
</gene>
<proteinExistence type="predicted"/>
<name>A0A3P7U8Z6_HAEPC</name>
<protein>
    <submittedName>
        <fullName evidence="1">Uncharacterized protein</fullName>
    </submittedName>
</protein>
<sequence length="44" mass="5184">MALAFLSNHSWDPDRLWSGIKRQRRRPLKVLHFTSSSSFVLITK</sequence>
<dbReference type="Proteomes" id="UP000268014">
    <property type="component" value="Unassembled WGS sequence"/>
</dbReference>
<evidence type="ECO:0000313" key="1">
    <source>
        <dbReference type="EMBL" id="VDO16993.1"/>
    </source>
</evidence>
<accession>A0A3P7U8Z6</accession>